<keyword evidence="1" id="KW-0732">Signal</keyword>
<evidence type="ECO:0000313" key="3">
    <source>
        <dbReference type="Proteomes" id="UP000612899"/>
    </source>
</evidence>
<dbReference type="RefSeq" id="WP_203909536.1">
    <property type="nucleotide sequence ID" value="NZ_BONY01000021.1"/>
</dbReference>
<sequence length="220" mass="24176">MPEFTILTVCLPAAVPVGSLAAAASAALAAHGITDAGPAGHFFTTARLRTSNLVQPYHGTAAGGPVKLLDLERMRADAHLKYWNRHELWQQVTGGSPVARPWWHFYDRYLASPDTYTWDHAVQGFLNQPRITCMRTYNSHPHRLTNLPIEHLDAFEAGPQAYAVYGWLSAVPCQGLLTLDGALLRSASARHTDQLTYLQQANERITALAATDHLVAFATH</sequence>
<evidence type="ECO:0000313" key="2">
    <source>
        <dbReference type="EMBL" id="GIH05689.1"/>
    </source>
</evidence>
<reference evidence="2" key="1">
    <citation type="submission" date="2021-01" db="EMBL/GenBank/DDBJ databases">
        <title>Whole genome shotgun sequence of Rhizocola hellebori NBRC 109834.</title>
        <authorList>
            <person name="Komaki H."/>
            <person name="Tamura T."/>
        </authorList>
    </citation>
    <scope>NUCLEOTIDE SEQUENCE</scope>
    <source>
        <strain evidence="2">NBRC 109834</strain>
    </source>
</reference>
<comment type="caution">
    <text evidence="2">The sequence shown here is derived from an EMBL/GenBank/DDBJ whole genome shotgun (WGS) entry which is preliminary data.</text>
</comment>
<name>A0A8J3Q922_9ACTN</name>
<feature type="signal peptide" evidence="1">
    <location>
        <begin position="1"/>
        <end position="29"/>
    </location>
</feature>
<organism evidence="2 3">
    <name type="scientific">Rhizocola hellebori</name>
    <dbReference type="NCBI Taxonomy" id="1392758"/>
    <lineage>
        <taxon>Bacteria</taxon>
        <taxon>Bacillati</taxon>
        <taxon>Actinomycetota</taxon>
        <taxon>Actinomycetes</taxon>
        <taxon>Micromonosporales</taxon>
        <taxon>Micromonosporaceae</taxon>
        <taxon>Rhizocola</taxon>
    </lineage>
</organism>
<dbReference type="AlphaFoldDB" id="A0A8J3Q922"/>
<accession>A0A8J3Q922</accession>
<proteinExistence type="predicted"/>
<keyword evidence="3" id="KW-1185">Reference proteome</keyword>
<gene>
    <name evidence="2" type="ORF">Rhe02_37560</name>
</gene>
<dbReference type="Proteomes" id="UP000612899">
    <property type="component" value="Unassembled WGS sequence"/>
</dbReference>
<feature type="chain" id="PRO_5035218991" evidence="1">
    <location>
        <begin position="30"/>
        <end position="220"/>
    </location>
</feature>
<evidence type="ECO:0000256" key="1">
    <source>
        <dbReference type="SAM" id="SignalP"/>
    </source>
</evidence>
<protein>
    <submittedName>
        <fullName evidence="2">Uncharacterized protein</fullName>
    </submittedName>
</protein>
<dbReference type="EMBL" id="BONY01000021">
    <property type="protein sequence ID" value="GIH05689.1"/>
    <property type="molecule type" value="Genomic_DNA"/>
</dbReference>